<protein>
    <submittedName>
        <fullName evidence="2">Uncharacterized protein</fullName>
    </submittedName>
</protein>
<evidence type="ECO:0000256" key="1">
    <source>
        <dbReference type="SAM" id="MobiDB-lite"/>
    </source>
</evidence>
<organism evidence="2 3">
    <name type="scientific">Pleuronectes platessa</name>
    <name type="common">European plaice</name>
    <dbReference type="NCBI Taxonomy" id="8262"/>
    <lineage>
        <taxon>Eukaryota</taxon>
        <taxon>Metazoa</taxon>
        <taxon>Chordata</taxon>
        <taxon>Craniata</taxon>
        <taxon>Vertebrata</taxon>
        <taxon>Euteleostomi</taxon>
        <taxon>Actinopterygii</taxon>
        <taxon>Neopterygii</taxon>
        <taxon>Teleostei</taxon>
        <taxon>Neoteleostei</taxon>
        <taxon>Acanthomorphata</taxon>
        <taxon>Carangaria</taxon>
        <taxon>Pleuronectiformes</taxon>
        <taxon>Pleuronectoidei</taxon>
        <taxon>Pleuronectidae</taxon>
        <taxon>Pleuronectes</taxon>
    </lineage>
</organism>
<keyword evidence="3" id="KW-1185">Reference proteome</keyword>
<comment type="caution">
    <text evidence="2">The sequence shown here is derived from an EMBL/GenBank/DDBJ whole genome shotgun (WGS) entry which is preliminary data.</text>
</comment>
<evidence type="ECO:0000313" key="3">
    <source>
        <dbReference type="Proteomes" id="UP001153269"/>
    </source>
</evidence>
<sequence length="146" mass="16374">MFNHDRTLPLPPRAVCSPSLSNKPFMDSTRGPREREVESKQASGKKLVWEQAAITVTNREKREKLSQEEDKLPEDRFTCWRTERENLKIVKEEIPQCVSGSSAPHYTLNNAGQGPNNAAHLGPQLAASHEPSLLPLRAAHHSSLEM</sequence>
<feature type="region of interest" description="Disordered" evidence="1">
    <location>
        <begin position="99"/>
        <end position="130"/>
    </location>
</feature>
<evidence type="ECO:0000313" key="2">
    <source>
        <dbReference type="EMBL" id="CAB1456868.1"/>
    </source>
</evidence>
<dbReference type="AlphaFoldDB" id="A0A9N7Z628"/>
<name>A0A9N7Z628_PLEPL</name>
<accession>A0A9N7Z628</accession>
<feature type="compositionally biased region" description="Polar residues" evidence="1">
    <location>
        <begin position="99"/>
        <end position="116"/>
    </location>
</feature>
<dbReference type="Proteomes" id="UP001153269">
    <property type="component" value="Unassembled WGS sequence"/>
</dbReference>
<dbReference type="EMBL" id="CADEAL010004316">
    <property type="protein sequence ID" value="CAB1456868.1"/>
    <property type="molecule type" value="Genomic_DNA"/>
</dbReference>
<feature type="compositionally biased region" description="Basic and acidic residues" evidence="1">
    <location>
        <begin position="30"/>
        <end position="39"/>
    </location>
</feature>
<proteinExistence type="predicted"/>
<gene>
    <name evidence="2" type="ORF">PLEPLA_LOCUS44663</name>
</gene>
<feature type="region of interest" description="Disordered" evidence="1">
    <location>
        <begin position="1"/>
        <end position="44"/>
    </location>
</feature>
<reference evidence="2" key="1">
    <citation type="submission" date="2020-03" db="EMBL/GenBank/DDBJ databases">
        <authorList>
            <person name="Weist P."/>
        </authorList>
    </citation>
    <scope>NUCLEOTIDE SEQUENCE</scope>
</reference>